<evidence type="ECO:0000256" key="7">
    <source>
        <dbReference type="SAM" id="Phobius"/>
    </source>
</evidence>
<evidence type="ECO:0000313" key="10">
    <source>
        <dbReference type="Proteomes" id="UP000315522"/>
    </source>
</evidence>
<name>A0A559MJR8_9HELO</name>
<dbReference type="EMBL" id="QGML01000170">
    <property type="protein sequence ID" value="TVY93205.1"/>
    <property type="molecule type" value="Genomic_DNA"/>
</dbReference>
<feature type="transmembrane region" description="Helical" evidence="7">
    <location>
        <begin position="255"/>
        <end position="273"/>
    </location>
</feature>
<proteinExistence type="inferred from homology"/>
<keyword evidence="3 7" id="KW-1133">Transmembrane helix</keyword>
<evidence type="ECO:0000256" key="6">
    <source>
        <dbReference type="SAM" id="MobiDB-lite"/>
    </source>
</evidence>
<dbReference type="InterPro" id="IPR049326">
    <property type="entry name" value="Rhodopsin_dom_fungi"/>
</dbReference>
<feature type="region of interest" description="Disordered" evidence="6">
    <location>
        <begin position="299"/>
        <end position="357"/>
    </location>
</feature>
<comment type="caution">
    <text evidence="9">The sequence shown here is derived from an EMBL/GenBank/DDBJ whole genome shotgun (WGS) entry which is preliminary data.</text>
</comment>
<keyword evidence="2 7" id="KW-0812">Transmembrane</keyword>
<dbReference type="PANTHER" id="PTHR33048:SF156">
    <property type="entry name" value="INTEGRAL MEMBRANE PROTEIN"/>
    <property type="match status" value="1"/>
</dbReference>
<evidence type="ECO:0000256" key="4">
    <source>
        <dbReference type="ARBA" id="ARBA00023136"/>
    </source>
</evidence>
<evidence type="ECO:0000256" key="3">
    <source>
        <dbReference type="ARBA" id="ARBA00022989"/>
    </source>
</evidence>
<sequence>MSNLTIPPLTGGYIYEYRGASVVIIASVFIALQISFACLRAYSGSLQRAGLGADDVLLWASLVVIVALDVYCIALVKFGGAGRHVFALQFLGEGDTIALWTKMILGIEWVYFLAVCLPKLCILTLYLRIFKKEPLRATCYSMATIIICNFLVSGLTVSLACPVLSYFSAMNGGASCSFNMNYFTRWISVPNIITDVVMLILPLPTIWELHLPKIQKLGLTLTFLMGSIGLIASCFRFRSFFVNFIPDPIFSSADLMIWTIIEPGMYFIAACFLRLRPLLQKLPTGAWLQLFLRRQTPTRRLRPREGDDAQAREAGEARGIRSNAYHGRRQDSDTNQTYSRDVTLSSTCVGSERSKEEDNIEMEYNAMVTTMMD</sequence>
<feature type="transmembrane region" description="Helical" evidence="7">
    <location>
        <begin position="217"/>
        <end position="235"/>
    </location>
</feature>
<gene>
    <name evidence="9" type="ORF">LAWI1_G006428</name>
</gene>
<feature type="transmembrane region" description="Helical" evidence="7">
    <location>
        <begin position="187"/>
        <end position="205"/>
    </location>
</feature>
<dbReference type="PANTHER" id="PTHR33048">
    <property type="entry name" value="PTH11-LIKE INTEGRAL MEMBRANE PROTEIN (AFU_ORTHOLOGUE AFUA_5G11245)"/>
    <property type="match status" value="1"/>
</dbReference>
<dbReference type="GO" id="GO:0016020">
    <property type="term" value="C:membrane"/>
    <property type="evidence" value="ECO:0007669"/>
    <property type="project" value="UniProtKB-SubCell"/>
</dbReference>
<protein>
    <recommendedName>
        <fullName evidence="8">Rhodopsin domain-containing protein</fullName>
    </recommendedName>
</protein>
<evidence type="ECO:0000256" key="5">
    <source>
        <dbReference type="ARBA" id="ARBA00038359"/>
    </source>
</evidence>
<evidence type="ECO:0000256" key="2">
    <source>
        <dbReference type="ARBA" id="ARBA00022692"/>
    </source>
</evidence>
<feature type="compositionally biased region" description="Polar residues" evidence="6">
    <location>
        <begin position="333"/>
        <end position="349"/>
    </location>
</feature>
<dbReference type="InterPro" id="IPR052337">
    <property type="entry name" value="SAT4-like"/>
</dbReference>
<keyword evidence="4 7" id="KW-0472">Membrane</keyword>
<feature type="transmembrane region" description="Helical" evidence="7">
    <location>
        <begin position="139"/>
        <end position="167"/>
    </location>
</feature>
<comment type="similarity">
    <text evidence="5">Belongs to the SAT4 family.</text>
</comment>
<evidence type="ECO:0000313" key="9">
    <source>
        <dbReference type="EMBL" id="TVY93205.1"/>
    </source>
</evidence>
<feature type="transmembrane region" description="Helical" evidence="7">
    <location>
        <begin position="109"/>
        <end position="127"/>
    </location>
</feature>
<feature type="transmembrane region" description="Helical" evidence="7">
    <location>
        <begin position="20"/>
        <end position="44"/>
    </location>
</feature>
<reference evidence="9 10" key="1">
    <citation type="submission" date="2018-05" db="EMBL/GenBank/DDBJ databases">
        <title>Genome sequencing and assembly of the regulated plant pathogen Lachnellula willkommii and related sister species for the development of diagnostic species identification markers.</title>
        <authorList>
            <person name="Giroux E."/>
            <person name="Bilodeau G."/>
        </authorList>
    </citation>
    <scope>NUCLEOTIDE SEQUENCE [LARGE SCALE GENOMIC DNA]</scope>
    <source>
        <strain evidence="9 10">CBS 172.35</strain>
    </source>
</reference>
<organism evidence="9 10">
    <name type="scientific">Lachnellula willkommii</name>
    <dbReference type="NCBI Taxonomy" id="215461"/>
    <lineage>
        <taxon>Eukaryota</taxon>
        <taxon>Fungi</taxon>
        <taxon>Dikarya</taxon>
        <taxon>Ascomycota</taxon>
        <taxon>Pezizomycotina</taxon>
        <taxon>Leotiomycetes</taxon>
        <taxon>Helotiales</taxon>
        <taxon>Lachnaceae</taxon>
        <taxon>Lachnellula</taxon>
    </lineage>
</organism>
<keyword evidence="10" id="KW-1185">Reference proteome</keyword>
<dbReference type="AlphaFoldDB" id="A0A559MJR8"/>
<evidence type="ECO:0000259" key="8">
    <source>
        <dbReference type="Pfam" id="PF20684"/>
    </source>
</evidence>
<dbReference type="Proteomes" id="UP000315522">
    <property type="component" value="Unassembled WGS sequence"/>
</dbReference>
<dbReference type="Pfam" id="PF20684">
    <property type="entry name" value="Fung_rhodopsin"/>
    <property type="match status" value="1"/>
</dbReference>
<evidence type="ECO:0000256" key="1">
    <source>
        <dbReference type="ARBA" id="ARBA00004141"/>
    </source>
</evidence>
<accession>A0A559MJR8</accession>
<comment type="subcellular location">
    <subcellularLocation>
        <location evidence="1">Membrane</location>
        <topology evidence="1">Multi-pass membrane protein</topology>
    </subcellularLocation>
</comment>
<feature type="transmembrane region" description="Helical" evidence="7">
    <location>
        <begin position="56"/>
        <end position="76"/>
    </location>
</feature>
<feature type="domain" description="Rhodopsin" evidence="8">
    <location>
        <begin position="39"/>
        <end position="281"/>
    </location>
</feature>
<feature type="compositionally biased region" description="Basic and acidic residues" evidence="6">
    <location>
        <begin position="303"/>
        <end position="319"/>
    </location>
</feature>